<evidence type="ECO:0000313" key="4">
    <source>
        <dbReference type="EMBL" id="AEB07339.1"/>
    </source>
</evidence>
<dbReference type="InterPro" id="IPR036264">
    <property type="entry name" value="Bact_exopeptidase_dim_dom"/>
</dbReference>
<dbReference type="NCBIfam" id="TIGR01891">
    <property type="entry name" value="amidohydrolases"/>
    <property type="match status" value="1"/>
</dbReference>
<evidence type="ECO:0000256" key="1">
    <source>
        <dbReference type="ARBA" id="ARBA00022801"/>
    </source>
</evidence>
<comment type="cofactor">
    <cofactor evidence="2">
        <name>Mn(2+)</name>
        <dbReference type="ChEBI" id="CHEBI:29035"/>
    </cofactor>
    <text evidence="2">The Mn(2+) ion enhances activity.</text>
</comment>
<evidence type="ECO:0000256" key="2">
    <source>
        <dbReference type="PIRSR" id="PIRSR005962-1"/>
    </source>
</evidence>
<dbReference type="HOGENOM" id="CLU_023257_0_1_11"/>
<feature type="domain" description="Peptidase M20 dimerisation" evidence="3">
    <location>
        <begin position="184"/>
        <end position="273"/>
    </location>
</feature>
<name>F2N8F6_CORGP</name>
<dbReference type="GO" id="GO:0046872">
    <property type="term" value="F:metal ion binding"/>
    <property type="evidence" value="ECO:0007669"/>
    <property type="project" value="UniProtKB-KW"/>
</dbReference>
<dbReference type="OrthoDB" id="9777385at2"/>
<dbReference type="Gene3D" id="3.40.630.10">
    <property type="entry name" value="Zn peptidases"/>
    <property type="match status" value="1"/>
</dbReference>
<feature type="binding site" evidence="2">
    <location>
        <position position="160"/>
    </location>
    <ligand>
        <name>Mn(2+)</name>
        <dbReference type="ChEBI" id="CHEBI:29035"/>
        <label>2</label>
    </ligand>
</feature>
<reference evidence="5" key="1">
    <citation type="journal article" date="2013" name="Stand. Genomic Sci.">
        <title>Complete genome sequence of Coriobacterium glomerans type strain (PW2(T)) from the midgut of Pyrrhocoris apterus L. (red soldier bug).</title>
        <authorList>
            <person name="Stackebrandt E."/>
            <person name="Zeytun A."/>
            <person name="Lapidus A."/>
            <person name="Nolan M."/>
            <person name="Lucas S."/>
            <person name="Hammon N."/>
            <person name="Deshpande S."/>
            <person name="Cheng J.F."/>
            <person name="Tapia R."/>
            <person name="Goodwin L.A."/>
            <person name="Pitluck S."/>
            <person name="Liolios K."/>
            <person name="Pagani I."/>
            <person name="Ivanova N."/>
            <person name="Mavromatis K."/>
            <person name="Mikhailova N."/>
            <person name="Huntemann M."/>
            <person name="Pati A."/>
            <person name="Chen A."/>
            <person name="Palaniappan K."/>
            <person name="Chang Y.J."/>
            <person name="Land M."/>
            <person name="Hauser L."/>
            <person name="Rohde M."/>
            <person name="Pukall R."/>
            <person name="Goker M."/>
            <person name="Detter J.C."/>
            <person name="Woyke T."/>
            <person name="Bristow J."/>
            <person name="Eisen J.A."/>
            <person name="Markowitz V."/>
            <person name="Hugenholtz P."/>
            <person name="Kyrpides N.C."/>
            <person name="Klenk H.P."/>
        </authorList>
    </citation>
    <scope>NUCLEOTIDE SEQUENCE</scope>
    <source>
        <strain evidence="5">ATCC 49209 / DSM 20642 / JCM 10262 / PW2</strain>
    </source>
</reference>
<dbReference type="FunFam" id="3.30.70.360:FF:000001">
    <property type="entry name" value="N-acetyldiaminopimelate deacetylase"/>
    <property type="match status" value="1"/>
</dbReference>
<dbReference type="Proteomes" id="UP000006851">
    <property type="component" value="Chromosome"/>
</dbReference>
<dbReference type="PIRSF" id="PIRSF005962">
    <property type="entry name" value="Pept_M20D_amidohydro"/>
    <property type="match status" value="1"/>
</dbReference>
<gene>
    <name evidence="4" type="ordered locus">Corgl_1237</name>
</gene>
<dbReference type="EMBL" id="CP002628">
    <property type="protein sequence ID" value="AEB07339.1"/>
    <property type="molecule type" value="Genomic_DNA"/>
</dbReference>
<dbReference type="PANTHER" id="PTHR11014">
    <property type="entry name" value="PEPTIDASE M20 FAMILY MEMBER"/>
    <property type="match status" value="1"/>
</dbReference>
<dbReference type="PANTHER" id="PTHR11014:SF63">
    <property type="entry name" value="METALLOPEPTIDASE, PUTATIVE (AFU_ORTHOLOGUE AFUA_6G09600)-RELATED"/>
    <property type="match status" value="1"/>
</dbReference>
<dbReference type="KEGG" id="cgo:Corgl_1237"/>
<feature type="binding site" evidence="2">
    <location>
        <position position="358"/>
    </location>
    <ligand>
        <name>Mn(2+)</name>
        <dbReference type="ChEBI" id="CHEBI:29035"/>
        <label>2</label>
    </ligand>
</feature>
<dbReference type="InterPro" id="IPR017439">
    <property type="entry name" value="Amidohydrolase"/>
</dbReference>
<dbReference type="SUPFAM" id="SSF55031">
    <property type="entry name" value="Bacterial exopeptidase dimerisation domain"/>
    <property type="match status" value="1"/>
</dbReference>
<dbReference type="STRING" id="700015.Corgl_1237"/>
<accession>F2N8F6</accession>
<dbReference type="Pfam" id="PF01546">
    <property type="entry name" value="Peptidase_M20"/>
    <property type="match status" value="1"/>
</dbReference>
<keyword evidence="2" id="KW-0464">Manganese</keyword>
<feature type="binding site" evidence="2">
    <location>
        <position position="100"/>
    </location>
    <ligand>
        <name>Mn(2+)</name>
        <dbReference type="ChEBI" id="CHEBI:29035"/>
        <label>2</label>
    </ligand>
</feature>
<dbReference type="eggNOG" id="COG1473">
    <property type="taxonomic scope" value="Bacteria"/>
</dbReference>
<dbReference type="GO" id="GO:0019877">
    <property type="term" value="P:diaminopimelate biosynthetic process"/>
    <property type="evidence" value="ECO:0007669"/>
    <property type="project" value="UniProtKB-ARBA"/>
</dbReference>
<sequence length="394" mass="42604">MDVMGIAEDSWDHVVELRRQFHRHPETGWREQGTQRLIEQELDVLGIPYVEVAGTGVIATLVGKRGLPVIGLRADMDALPVKEETGLPFASEYENTSHACGHDAHMAMLLTAAKILSEHRDELKGTVRFIFQPAEELGGGAKRVAALPEVQDIDTFMAIHIWSPIPVGKISVQAGPRMSACDVFRLTIRGDGGHAASPETAIDPIPCAAAVISALQTIVSREISSTEAAVVSVCTLRAGTGFNVIPDEVTLTGTVRSFSHGVHAQIPQAMERIIGGTCDAFRTTFELDYTEATPPVINDEDCSRRAEAAVRATAGDEALIDYPMIGVAEDFSFFTRDKPGVLALVGGGKLEGPVYPHHHAKFDIDERGLVMGVALFVQYVLETQEEMRSTARLG</sequence>
<dbReference type="SUPFAM" id="SSF53187">
    <property type="entry name" value="Zn-dependent exopeptidases"/>
    <property type="match status" value="1"/>
</dbReference>
<keyword evidence="2" id="KW-0479">Metal-binding</keyword>
<dbReference type="InterPro" id="IPR011650">
    <property type="entry name" value="Peptidase_M20_dimer"/>
</dbReference>
<organism evidence="4 5">
    <name type="scientific">Coriobacterium glomerans (strain ATCC 49209 / DSM 20642 / JCM 10262 / PW2)</name>
    <dbReference type="NCBI Taxonomy" id="700015"/>
    <lineage>
        <taxon>Bacteria</taxon>
        <taxon>Bacillati</taxon>
        <taxon>Actinomycetota</taxon>
        <taxon>Coriobacteriia</taxon>
        <taxon>Coriobacteriales</taxon>
        <taxon>Coriobacteriaceae</taxon>
        <taxon>Coriobacterium</taxon>
    </lineage>
</organism>
<keyword evidence="5" id="KW-1185">Reference proteome</keyword>
<dbReference type="Gene3D" id="3.30.70.360">
    <property type="match status" value="1"/>
</dbReference>
<dbReference type="AlphaFoldDB" id="F2N8F6"/>
<feature type="binding site" evidence="2">
    <location>
        <position position="136"/>
    </location>
    <ligand>
        <name>Mn(2+)</name>
        <dbReference type="ChEBI" id="CHEBI:29035"/>
        <label>2</label>
    </ligand>
</feature>
<keyword evidence="1" id="KW-0378">Hydrolase</keyword>
<dbReference type="Pfam" id="PF07687">
    <property type="entry name" value="M20_dimer"/>
    <property type="match status" value="1"/>
</dbReference>
<evidence type="ECO:0000313" key="5">
    <source>
        <dbReference type="Proteomes" id="UP000006851"/>
    </source>
</evidence>
<dbReference type="InterPro" id="IPR002933">
    <property type="entry name" value="Peptidase_M20"/>
</dbReference>
<protein>
    <submittedName>
        <fullName evidence="4">Amidohydrolase</fullName>
    </submittedName>
</protein>
<proteinExistence type="predicted"/>
<dbReference type="RefSeq" id="WP_013709082.1">
    <property type="nucleotide sequence ID" value="NC_015389.1"/>
</dbReference>
<feature type="binding site" evidence="2">
    <location>
        <position position="102"/>
    </location>
    <ligand>
        <name>Mn(2+)</name>
        <dbReference type="ChEBI" id="CHEBI:29035"/>
        <label>2</label>
    </ligand>
</feature>
<evidence type="ECO:0000259" key="3">
    <source>
        <dbReference type="Pfam" id="PF07687"/>
    </source>
</evidence>
<dbReference type="GO" id="GO:0050118">
    <property type="term" value="F:N-acetyldiaminopimelate deacetylase activity"/>
    <property type="evidence" value="ECO:0007669"/>
    <property type="project" value="UniProtKB-ARBA"/>
</dbReference>